<evidence type="ECO:0000313" key="4">
    <source>
        <dbReference type="Proteomes" id="UP000199001"/>
    </source>
</evidence>
<keyword evidence="2" id="KW-0812">Transmembrane</keyword>
<sequence>MAGMSRAPKVLVTAAGVTGVAAYGLPQPWSFVAAVADLLLVGLAGALWLRAGRGPEPLSARREVVAELPEFPRWTVDGPGGDGRGGGYPQPGEPGAHGAPQHATPPTSSGAPVMPLSRRRRRWPSSTVADAVSSTSRVRRQFRAQAEAPPSPPGEPVDVHRDLANLETLVRTTNERGQRAQLWFFFAGVAVSIPAGIVVNLLTD</sequence>
<dbReference type="STRING" id="47855.GA0070606_2318"/>
<keyword evidence="2" id="KW-1133">Transmembrane helix</keyword>
<name>A0A1C6UL20_9ACTN</name>
<feature type="transmembrane region" description="Helical" evidence="2">
    <location>
        <begin position="182"/>
        <end position="202"/>
    </location>
</feature>
<dbReference type="Proteomes" id="UP000199001">
    <property type="component" value="Unassembled WGS sequence"/>
</dbReference>
<evidence type="ECO:0000256" key="1">
    <source>
        <dbReference type="SAM" id="MobiDB-lite"/>
    </source>
</evidence>
<reference evidence="4" key="1">
    <citation type="submission" date="2016-06" db="EMBL/GenBank/DDBJ databases">
        <authorList>
            <person name="Varghese N."/>
            <person name="Submissions Spin"/>
        </authorList>
    </citation>
    <scope>NUCLEOTIDE SEQUENCE [LARGE SCALE GENOMIC DNA]</scope>
    <source>
        <strain evidence="4">DSM 43903</strain>
    </source>
</reference>
<feature type="transmembrane region" description="Helical" evidence="2">
    <location>
        <begin position="32"/>
        <end position="51"/>
    </location>
</feature>
<feature type="compositionally biased region" description="Gly residues" evidence="1">
    <location>
        <begin position="78"/>
        <end position="89"/>
    </location>
</feature>
<keyword evidence="4" id="KW-1185">Reference proteome</keyword>
<keyword evidence="2" id="KW-0472">Membrane</keyword>
<gene>
    <name evidence="3" type="ORF">GA0070606_2318</name>
</gene>
<dbReference type="AlphaFoldDB" id="A0A1C6UL20"/>
<feature type="region of interest" description="Disordered" evidence="1">
    <location>
        <begin position="72"/>
        <end position="159"/>
    </location>
</feature>
<feature type="compositionally biased region" description="Low complexity" evidence="1">
    <location>
        <begin position="125"/>
        <end position="136"/>
    </location>
</feature>
<proteinExistence type="predicted"/>
<evidence type="ECO:0000256" key="2">
    <source>
        <dbReference type="SAM" id="Phobius"/>
    </source>
</evidence>
<organism evidence="3 4">
    <name type="scientific">Micromonospora citrea</name>
    <dbReference type="NCBI Taxonomy" id="47855"/>
    <lineage>
        <taxon>Bacteria</taxon>
        <taxon>Bacillati</taxon>
        <taxon>Actinomycetota</taxon>
        <taxon>Actinomycetes</taxon>
        <taxon>Micromonosporales</taxon>
        <taxon>Micromonosporaceae</taxon>
        <taxon>Micromonospora</taxon>
    </lineage>
</organism>
<protein>
    <submittedName>
        <fullName evidence="3">Uncharacterized protein</fullName>
    </submittedName>
</protein>
<accession>A0A1C6UL20</accession>
<evidence type="ECO:0000313" key="3">
    <source>
        <dbReference type="EMBL" id="SCL54652.1"/>
    </source>
</evidence>
<dbReference type="EMBL" id="FMHZ01000002">
    <property type="protein sequence ID" value="SCL54652.1"/>
    <property type="molecule type" value="Genomic_DNA"/>
</dbReference>